<dbReference type="Proteomes" id="UP000237655">
    <property type="component" value="Plasmid p1"/>
</dbReference>
<dbReference type="Proteomes" id="UP000237655">
    <property type="component" value="Plasmid p3"/>
</dbReference>
<evidence type="ECO:0000256" key="1">
    <source>
        <dbReference type="SAM" id="MobiDB-lite"/>
    </source>
</evidence>
<dbReference type="InterPro" id="IPR009492">
    <property type="entry name" value="TniQ"/>
</dbReference>
<evidence type="ECO:0000313" key="4">
    <source>
        <dbReference type="EMBL" id="QEP30466.1"/>
    </source>
</evidence>
<dbReference type="KEGG" id="thas:C6Y53_20365"/>
<geneLocation type="plasmid" evidence="3 6">
    <name>p1</name>
</geneLocation>
<gene>
    <name evidence="3" type="ORF">C6Y53_19190</name>
    <name evidence="4" type="ORF">C6Y53_19865</name>
    <name evidence="5" type="ORF">C6Y53_20365</name>
</gene>
<proteinExistence type="predicted"/>
<dbReference type="KEGG" id="thas:C6Y53_19865"/>
<geneLocation type="plasmid" evidence="5 6">
    <name>p3</name>
</geneLocation>
<feature type="compositionally biased region" description="Polar residues" evidence="1">
    <location>
        <begin position="274"/>
        <end position="283"/>
    </location>
</feature>
<protein>
    <recommendedName>
        <fullName evidence="2">TniQ domain-containing protein</fullName>
    </recommendedName>
</protein>
<evidence type="ECO:0000313" key="3">
    <source>
        <dbReference type="EMBL" id="QEP30357.1"/>
    </source>
</evidence>
<organism evidence="5 6">
    <name type="scientific">Pukyongiella litopenaei</name>
    <dbReference type="NCBI Taxonomy" id="2605946"/>
    <lineage>
        <taxon>Bacteria</taxon>
        <taxon>Pseudomonadati</taxon>
        <taxon>Pseudomonadota</taxon>
        <taxon>Alphaproteobacteria</taxon>
        <taxon>Rhodobacterales</taxon>
        <taxon>Paracoccaceae</taxon>
        <taxon>Pukyongiella</taxon>
    </lineage>
</organism>
<keyword evidence="6" id="KW-1185">Reference proteome</keyword>
<dbReference type="KEGG" id="thas:C6Y53_19190"/>
<dbReference type="AlphaFoldDB" id="A0A5C2H298"/>
<reference evidence="5 6" key="1">
    <citation type="submission" date="2019-09" db="EMBL/GenBank/DDBJ databases">
        <title>Novel bacterium SH-1.</title>
        <authorList>
            <person name="Kim Y.-S."/>
            <person name="Kim K.-H."/>
        </authorList>
    </citation>
    <scope>NUCLEOTIDE SEQUENCE [LARGE SCALE GENOMIC DNA]</scope>
    <source>
        <strain evidence="5 6">SH-1</strain>
        <plasmid evidence="3 6">p1</plasmid>
        <plasmid evidence="5 6">p3</plasmid>
    </source>
</reference>
<dbReference type="Pfam" id="PF06527">
    <property type="entry name" value="TniQ"/>
    <property type="match status" value="1"/>
</dbReference>
<name>A0A5C2H298_9RHOB</name>
<dbReference type="RefSeq" id="WP_149615583.1">
    <property type="nucleotide sequence ID" value="NZ_CP043619.1"/>
</dbReference>
<feature type="domain" description="TniQ" evidence="2">
    <location>
        <begin position="19"/>
        <end position="132"/>
    </location>
</feature>
<dbReference type="EMBL" id="CP043619">
    <property type="protein sequence ID" value="QEP30466.1"/>
    <property type="molecule type" value="Genomic_DNA"/>
</dbReference>
<sequence length="331" mass="37061">MDRSEPTTAGILVIHKPLPRRPAPYQDELLSSWIARLADANYCSLPELCRYLGLGQERPPETQSDLAGVNLDRFCTLLRLPSAELGRMLLRRRAEFPIECISWSDFQHCPACTHKVPGVSLRHWRYAWSLQCEVCGSELSPLGRDPAAHVNLPTRLRTRAKEGAKQLMLANRRGDRHAGRRMDLTLQVAGVLAPEPRHGALFSQNRIDRFKTLAAINLGMTRPLLAAALTMKSDRVGETKLRIAFPHKRKVVDRLSRLAESLPRQRPREGGGPKNQSPTNYAGTTQAPRQEYLQAARKAIDQLGENAEWSDLLNCAAKLLESACQSHMDIS</sequence>
<dbReference type="EMBL" id="CP043619">
    <property type="protein sequence ID" value="QEP30357.1"/>
    <property type="molecule type" value="Genomic_DNA"/>
</dbReference>
<evidence type="ECO:0000259" key="2">
    <source>
        <dbReference type="Pfam" id="PF06527"/>
    </source>
</evidence>
<feature type="region of interest" description="Disordered" evidence="1">
    <location>
        <begin position="258"/>
        <end position="283"/>
    </location>
</feature>
<dbReference type="EMBL" id="CP043621">
    <property type="protein sequence ID" value="QEP30567.1"/>
    <property type="molecule type" value="Genomic_DNA"/>
</dbReference>
<evidence type="ECO:0000313" key="6">
    <source>
        <dbReference type="Proteomes" id="UP000237655"/>
    </source>
</evidence>
<accession>A0A5C2H298</accession>
<evidence type="ECO:0000313" key="5">
    <source>
        <dbReference type="EMBL" id="QEP30567.1"/>
    </source>
</evidence>
<keyword evidence="5" id="KW-0614">Plasmid</keyword>